<dbReference type="Pfam" id="PF12704">
    <property type="entry name" value="MacB_PCD"/>
    <property type="match status" value="2"/>
</dbReference>
<organism evidence="9 10">
    <name type="scientific">Sphingobacterium populi</name>
    <dbReference type="NCBI Taxonomy" id="1812824"/>
    <lineage>
        <taxon>Bacteria</taxon>
        <taxon>Pseudomonadati</taxon>
        <taxon>Bacteroidota</taxon>
        <taxon>Sphingobacteriia</taxon>
        <taxon>Sphingobacteriales</taxon>
        <taxon>Sphingobacteriaceae</taxon>
        <taxon>Sphingobacterium</taxon>
    </lineage>
</organism>
<dbReference type="RefSeq" id="WP_197464878.1">
    <property type="nucleotide sequence ID" value="NZ_JBHUMB010000013.1"/>
</dbReference>
<evidence type="ECO:0000259" key="8">
    <source>
        <dbReference type="Pfam" id="PF12704"/>
    </source>
</evidence>
<feature type="domain" description="MacB-like periplasmic core" evidence="8">
    <location>
        <begin position="12"/>
        <end position="219"/>
    </location>
</feature>
<feature type="transmembrane region" description="Helical" evidence="6">
    <location>
        <begin position="12"/>
        <end position="33"/>
    </location>
</feature>
<evidence type="ECO:0000256" key="5">
    <source>
        <dbReference type="ARBA" id="ARBA00023136"/>
    </source>
</evidence>
<keyword evidence="4 6" id="KW-1133">Transmembrane helix</keyword>
<dbReference type="InterPro" id="IPR050250">
    <property type="entry name" value="Macrolide_Exporter_MacB"/>
</dbReference>
<name>A0ABW5UD18_9SPHI</name>
<dbReference type="InterPro" id="IPR003838">
    <property type="entry name" value="ABC3_permease_C"/>
</dbReference>
<reference evidence="10" key="1">
    <citation type="journal article" date="2019" name="Int. J. Syst. Evol. Microbiol.">
        <title>The Global Catalogue of Microorganisms (GCM) 10K type strain sequencing project: providing services to taxonomists for standard genome sequencing and annotation.</title>
        <authorList>
            <consortium name="The Broad Institute Genomics Platform"/>
            <consortium name="The Broad Institute Genome Sequencing Center for Infectious Disease"/>
            <person name="Wu L."/>
            <person name="Ma J."/>
        </authorList>
    </citation>
    <scope>NUCLEOTIDE SEQUENCE [LARGE SCALE GENOMIC DNA]</scope>
    <source>
        <strain evidence="10">KCTC 42247</strain>
    </source>
</reference>
<proteinExistence type="predicted"/>
<evidence type="ECO:0000313" key="10">
    <source>
        <dbReference type="Proteomes" id="UP001597418"/>
    </source>
</evidence>
<evidence type="ECO:0000256" key="4">
    <source>
        <dbReference type="ARBA" id="ARBA00022989"/>
    </source>
</evidence>
<feature type="transmembrane region" description="Helical" evidence="6">
    <location>
        <begin position="745"/>
        <end position="767"/>
    </location>
</feature>
<evidence type="ECO:0000256" key="2">
    <source>
        <dbReference type="ARBA" id="ARBA00022475"/>
    </source>
</evidence>
<keyword evidence="3 6" id="KW-0812">Transmembrane</keyword>
<dbReference type="PANTHER" id="PTHR30572:SF18">
    <property type="entry name" value="ABC-TYPE MACROLIDE FAMILY EXPORT SYSTEM PERMEASE COMPONENT 2"/>
    <property type="match status" value="1"/>
</dbReference>
<accession>A0ABW5UD18</accession>
<evidence type="ECO:0000256" key="6">
    <source>
        <dbReference type="SAM" id="Phobius"/>
    </source>
</evidence>
<feature type="transmembrane region" description="Helical" evidence="6">
    <location>
        <begin position="415"/>
        <end position="439"/>
    </location>
</feature>
<feature type="transmembrane region" description="Helical" evidence="6">
    <location>
        <begin position="274"/>
        <end position="296"/>
    </location>
</feature>
<evidence type="ECO:0000256" key="1">
    <source>
        <dbReference type="ARBA" id="ARBA00004651"/>
    </source>
</evidence>
<comment type="subcellular location">
    <subcellularLocation>
        <location evidence="1">Cell membrane</location>
        <topology evidence="1">Multi-pass membrane protein</topology>
    </subcellularLocation>
</comment>
<keyword evidence="5 6" id="KW-0472">Membrane</keyword>
<evidence type="ECO:0000256" key="3">
    <source>
        <dbReference type="ARBA" id="ARBA00022692"/>
    </source>
</evidence>
<dbReference type="EMBL" id="JBHUMB010000013">
    <property type="protein sequence ID" value="MFD2743762.1"/>
    <property type="molecule type" value="Genomic_DNA"/>
</dbReference>
<dbReference type="PANTHER" id="PTHR30572">
    <property type="entry name" value="MEMBRANE COMPONENT OF TRANSPORTER-RELATED"/>
    <property type="match status" value="1"/>
</dbReference>
<evidence type="ECO:0000259" key="7">
    <source>
        <dbReference type="Pfam" id="PF02687"/>
    </source>
</evidence>
<sequence>MYRNLWRYKAYSLLNILGLSIGLASTFLIFLWVQHERSYDQFHDKAAQTYRLTSGISKDFVAATTPPPIGQEMASKIPAIKDHLRLTHRVDHLFEHDGKKFEEKEGFYADSNFLSFFSFTVLKGDPSTALQNPDVILLTEKMANKYFGSTDVVGKTLIRDNKNPVTVSAVLANIPSNSHLQFDYILPISAIKDNDWKYPSQDWGNFIYYTYFQLDEQLTPTADALSKVTEEIMREYKTHTDGVIAKTQFKLQPLSDIHLHSQNFQVDVAVHGHYLYVNTLSLVGLFILIVACINFMNLSTARSARRAREVGLRKVVGADRKQLITQFLGESLLITSLSVIIALAIAILALPAFGGLIGKSISISLFSPEMAGYLVTIVIFTSLFSGSYPAIYLSSFKPLLVLKGILTSQRSGHRVFRNGLVVVQFVVSIFLLVGTIVIYKQLEFIKNRDNGFDRSNLLYVHMTGDIWGKQQTWKNALAENQLTSNFTITDALPSNLGSGTIDYWYEGKDPSSELVVPMMDVDADFISVFGMELLAGRTFSKLFTDSTSYMINESMAAVMGLSPEEAVGKPFAVWSKKGTIVGVVKDFNFKPVSQSVGPLMLQYNEWGGMAVIRTQPGKLEATLAAVEAVNTKLNPNYPFNYGFFDEELTRLYESEQRLSKLFALFAGLGIFISCLGLYGLSAFMAEQRFKEIGIRKVLGSSTIGIVTLLTKSFIGLLIVAIIVAIPISWYGAVQWLNGFAYRIEMGIWIATLASAIALIIALLTVGYESLKAALMNPTRSLRDD</sequence>
<feature type="domain" description="ABC3 transporter permease C-terminal" evidence="7">
    <location>
        <begin position="664"/>
        <end position="777"/>
    </location>
</feature>
<dbReference type="Proteomes" id="UP001597418">
    <property type="component" value="Unassembled WGS sequence"/>
</dbReference>
<feature type="transmembrane region" description="Helical" evidence="6">
    <location>
        <begin position="697"/>
        <end position="725"/>
    </location>
</feature>
<comment type="caution">
    <text evidence="9">The sequence shown here is derived from an EMBL/GenBank/DDBJ whole genome shotgun (WGS) entry which is preliminary data.</text>
</comment>
<dbReference type="Pfam" id="PF02687">
    <property type="entry name" value="FtsX"/>
    <property type="match status" value="2"/>
</dbReference>
<feature type="domain" description="MacB-like periplasmic core" evidence="8">
    <location>
        <begin position="429"/>
        <end position="598"/>
    </location>
</feature>
<gene>
    <name evidence="9" type="ORF">ACFSQ6_10165</name>
</gene>
<feature type="transmembrane region" description="Helical" evidence="6">
    <location>
        <begin position="331"/>
        <end position="353"/>
    </location>
</feature>
<dbReference type="InterPro" id="IPR025857">
    <property type="entry name" value="MacB_PCD"/>
</dbReference>
<feature type="transmembrane region" description="Helical" evidence="6">
    <location>
        <begin position="373"/>
        <end position="394"/>
    </location>
</feature>
<protein>
    <submittedName>
        <fullName evidence="9">ABC transporter permease</fullName>
    </submittedName>
</protein>
<evidence type="ECO:0000313" key="9">
    <source>
        <dbReference type="EMBL" id="MFD2743762.1"/>
    </source>
</evidence>
<keyword evidence="10" id="KW-1185">Reference proteome</keyword>
<feature type="transmembrane region" description="Helical" evidence="6">
    <location>
        <begin position="661"/>
        <end position="685"/>
    </location>
</feature>
<feature type="domain" description="ABC3 transporter permease C-terminal" evidence="7">
    <location>
        <begin position="282"/>
        <end position="396"/>
    </location>
</feature>
<keyword evidence="2" id="KW-1003">Cell membrane</keyword>